<dbReference type="SUPFAM" id="SSF51126">
    <property type="entry name" value="Pectin lyase-like"/>
    <property type="match status" value="1"/>
</dbReference>
<reference evidence="2 3" key="1">
    <citation type="submission" date="2020-01" db="EMBL/GenBank/DDBJ databases">
        <authorList>
            <person name="Rodrigo-Torres L."/>
            <person name="Arahal R. D."/>
            <person name="Lucena T."/>
        </authorList>
    </citation>
    <scope>NUCLEOTIDE SEQUENCE [LARGE SCALE GENOMIC DNA]</scope>
    <source>
        <strain evidence="2 3">CECT 9293</strain>
    </source>
</reference>
<evidence type="ECO:0008006" key="4">
    <source>
        <dbReference type="Google" id="ProtNLM"/>
    </source>
</evidence>
<dbReference type="EMBL" id="CACVBR010000026">
    <property type="protein sequence ID" value="CAA7196581.1"/>
    <property type="molecule type" value="Genomic_DNA"/>
</dbReference>
<evidence type="ECO:0000313" key="2">
    <source>
        <dbReference type="EMBL" id="CAA7196581.1"/>
    </source>
</evidence>
<name>A0A6N4X797_9FLAO</name>
<keyword evidence="3" id="KW-1185">Reference proteome</keyword>
<gene>
    <name evidence="2" type="ORF">CHRY9293_02662</name>
</gene>
<accession>A0A6N4X797</accession>
<dbReference type="PANTHER" id="PTHR41339:SF1">
    <property type="entry name" value="SECRETED PROTEIN"/>
    <property type="match status" value="1"/>
</dbReference>
<dbReference type="PROSITE" id="PS51257">
    <property type="entry name" value="PROKAR_LIPOPROTEIN"/>
    <property type="match status" value="1"/>
</dbReference>
<dbReference type="RefSeq" id="WP_162033379.1">
    <property type="nucleotide sequence ID" value="NZ_CACVBR010000026.1"/>
</dbReference>
<protein>
    <recommendedName>
        <fullName evidence="4">T9SS C-terminal target domain-containing protein</fullName>
    </recommendedName>
</protein>
<feature type="chain" id="PRO_5026678262" description="T9SS C-terminal target domain-containing protein" evidence="1">
    <location>
        <begin position="23"/>
        <end position="399"/>
    </location>
</feature>
<proteinExistence type="predicted"/>
<dbReference type="Proteomes" id="UP000445144">
    <property type="component" value="Unassembled WGS sequence"/>
</dbReference>
<dbReference type="AlphaFoldDB" id="A0A6N4X797"/>
<feature type="signal peptide" evidence="1">
    <location>
        <begin position="1"/>
        <end position="22"/>
    </location>
</feature>
<organism evidence="2 3">
    <name type="scientific">Chryseobacterium potabilaquae</name>
    <dbReference type="NCBI Taxonomy" id="2675057"/>
    <lineage>
        <taxon>Bacteria</taxon>
        <taxon>Pseudomonadati</taxon>
        <taxon>Bacteroidota</taxon>
        <taxon>Flavobacteriia</taxon>
        <taxon>Flavobacteriales</taxon>
        <taxon>Weeksellaceae</taxon>
        <taxon>Chryseobacterium group</taxon>
        <taxon>Chryseobacterium</taxon>
    </lineage>
</organism>
<sequence>MKKTILRAFLCFSLVAAFSSTAISCSSSDDTEESVSTLDPTNFQGKIAAGTTLTLDPTKEYRLTGKLSVENGATLVIPAGTKVVASEGAIYLIVERGGKIFINGTATNPVVFEGTQNKQGHWGGLVVLGNAPSNRSASGTSTSELGELIYGGTNTADNSGSIKYVVIKNSGFKYNPEKEFNGLSLFGVGSGTTVSYVYVTDGADDGVECFGGNVNLDHIVVTGVGDDSFDWTEGYNGTVNYLYAARKKEYQNAAEPGNRGIEADTQDLEPNTTNGNGASNPTINNATFLGNTAGSESQALKIRAGSQGKFDNLVLANFSTGLDFETDRTYTWFTSGSYIKNVRFVNITTPWKSKAPAPDMSGVFTTNASATGAGNGTALPDWAKGWTGLTSFDVTNAMN</sequence>
<evidence type="ECO:0000256" key="1">
    <source>
        <dbReference type="SAM" id="SignalP"/>
    </source>
</evidence>
<dbReference type="InterPro" id="IPR011050">
    <property type="entry name" value="Pectin_lyase_fold/virulence"/>
</dbReference>
<dbReference type="PANTHER" id="PTHR41339">
    <property type="entry name" value="LIPL48"/>
    <property type="match status" value="1"/>
</dbReference>
<keyword evidence="1" id="KW-0732">Signal</keyword>
<evidence type="ECO:0000313" key="3">
    <source>
        <dbReference type="Proteomes" id="UP000445144"/>
    </source>
</evidence>